<proteinExistence type="predicted"/>
<reference evidence="1 2" key="1">
    <citation type="submission" date="2013-09" db="EMBL/GenBank/DDBJ databases">
        <title>Whole genome sequencing of Halarchaeum acidiphilum strain MH1-52-1.</title>
        <authorList>
            <person name="Shimane Y."/>
            <person name="Minegishi H."/>
            <person name="Nishi S."/>
            <person name="Echigo A."/>
            <person name="Shuto A."/>
            <person name="Konishi M."/>
            <person name="Ito T."/>
            <person name="Ohkuma M."/>
            <person name="Ohta Y."/>
            <person name="Nagano Y."/>
            <person name="Tsubouchi T."/>
            <person name="Mori K."/>
            <person name="Usui K."/>
            <person name="Kamekura M."/>
            <person name="Usami R."/>
            <person name="Takaki Y."/>
            <person name="Hatada Y."/>
        </authorList>
    </citation>
    <scope>NUCLEOTIDE SEQUENCE [LARGE SCALE GENOMIC DNA]</scope>
    <source>
        <strain evidence="1 2">JCM 16109</strain>
    </source>
</reference>
<accession>U3ACH6</accession>
<gene>
    <name evidence="1" type="ORF">MBEHAL_1238</name>
</gene>
<comment type="caution">
    <text evidence="1">The sequence shown here is derived from an EMBL/GenBank/DDBJ whole genome shotgun (WGS) entry which is preliminary data.</text>
</comment>
<sequence length="61" mass="6827">MYLADLLEIDLGQRDELIDAFTSGYSKLDPTRGDEGRHVSEYRLLVNVPEDEITTVVGGRS</sequence>
<evidence type="ECO:0000313" key="2">
    <source>
        <dbReference type="Proteomes" id="UP000016986"/>
    </source>
</evidence>
<protein>
    <submittedName>
        <fullName evidence="1">Uncharacterized protein</fullName>
    </submittedName>
</protein>
<dbReference type="eggNOG" id="arCOG04793">
    <property type="taxonomic scope" value="Archaea"/>
</dbReference>
<dbReference type="EMBL" id="BATA01000024">
    <property type="protein sequence ID" value="GAD52478.1"/>
    <property type="molecule type" value="Genomic_DNA"/>
</dbReference>
<organism evidence="1 2">
    <name type="scientific">Halarchaeum acidiphilum MH1-52-1</name>
    <dbReference type="NCBI Taxonomy" id="1261545"/>
    <lineage>
        <taxon>Archaea</taxon>
        <taxon>Methanobacteriati</taxon>
        <taxon>Methanobacteriota</taxon>
        <taxon>Stenosarchaea group</taxon>
        <taxon>Halobacteria</taxon>
        <taxon>Halobacteriales</taxon>
        <taxon>Halobacteriaceae</taxon>
    </lineage>
</organism>
<evidence type="ECO:0000313" key="1">
    <source>
        <dbReference type="EMBL" id="GAD52478.1"/>
    </source>
</evidence>
<dbReference type="Proteomes" id="UP000016986">
    <property type="component" value="Unassembled WGS sequence"/>
</dbReference>
<dbReference type="AlphaFoldDB" id="U3ACH6"/>
<name>U3ACH6_9EURY</name>
<keyword evidence="2" id="KW-1185">Reference proteome</keyword>